<evidence type="ECO:0000256" key="1">
    <source>
        <dbReference type="ARBA" id="ARBA00023002"/>
    </source>
</evidence>
<evidence type="ECO:0000313" key="4">
    <source>
        <dbReference type="Proteomes" id="UP000216498"/>
    </source>
</evidence>
<dbReference type="InterPro" id="IPR051691">
    <property type="entry name" value="Metab_Enz_Cyan_OpOx_G3PDH"/>
</dbReference>
<protein>
    <recommendedName>
        <fullName evidence="2">BFD-like [2Fe-2S]-binding domain-containing protein</fullName>
    </recommendedName>
</protein>
<dbReference type="Proteomes" id="UP000216498">
    <property type="component" value="Unassembled WGS sequence"/>
</dbReference>
<proteinExistence type="predicted"/>
<dbReference type="AlphaFoldDB" id="A0A265NER9"/>
<dbReference type="InterPro" id="IPR041854">
    <property type="entry name" value="BFD-like_2Fe2S-bd_dom_sf"/>
</dbReference>
<keyword evidence="4" id="KW-1185">Reference proteome</keyword>
<dbReference type="PANTHER" id="PTHR42949">
    <property type="entry name" value="ANAEROBIC GLYCEROL-3-PHOSPHATE DEHYDROGENASE SUBUNIT B"/>
    <property type="match status" value="1"/>
</dbReference>
<dbReference type="PANTHER" id="PTHR42949:SF3">
    <property type="entry name" value="ANAEROBIC GLYCEROL-3-PHOSPHATE DEHYDROGENASE SUBUNIT B"/>
    <property type="match status" value="1"/>
</dbReference>
<evidence type="ECO:0000313" key="3">
    <source>
        <dbReference type="EMBL" id="OZU90550.1"/>
    </source>
</evidence>
<sequence length="94" mass="10500">MSDKIICRCEEVLLSEIVEAMKTGAQTEKELKLKTRAGMGICQGRTCRPLLEQIISFYTNKKIPQASNLTFSIPVRPLSLSALAHTGKDYKNEN</sequence>
<evidence type="ECO:0000259" key="2">
    <source>
        <dbReference type="Pfam" id="PF04324"/>
    </source>
</evidence>
<keyword evidence="1" id="KW-0560">Oxidoreductase</keyword>
<reference evidence="3 4" key="1">
    <citation type="submission" date="2017-08" db="EMBL/GenBank/DDBJ databases">
        <title>Virgibacillus indicus sp. nov. and Virgibacillus profoundi sp. nov, two moderately halophilic bacteria isolated from marine sediment by using the Microfluidic Streak Plate.</title>
        <authorList>
            <person name="Xu B."/>
            <person name="Hu B."/>
            <person name="Wang J."/>
            <person name="Zhu Y."/>
            <person name="Huang L."/>
            <person name="Du W."/>
            <person name="Huang Y."/>
        </authorList>
    </citation>
    <scope>NUCLEOTIDE SEQUENCE [LARGE SCALE GENOMIC DNA]</scope>
    <source>
        <strain evidence="3 4">IO3-P2-C2</strain>
    </source>
</reference>
<dbReference type="EMBL" id="NPMS01000001">
    <property type="protein sequence ID" value="OZU90550.1"/>
    <property type="molecule type" value="Genomic_DNA"/>
</dbReference>
<name>A0A265NER9_9BACI</name>
<dbReference type="Pfam" id="PF04324">
    <property type="entry name" value="Fer2_BFD"/>
    <property type="match status" value="1"/>
</dbReference>
<accession>A0A265NER9</accession>
<feature type="domain" description="BFD-like [2Fe-2S]-binding" evidence="2">
    <location>
        <begin position="5"/>
        <end position="55"/>
    </location>
</feature>
<dbReference type="Gene3D" id="1.10.10.1100">
    <property type="entry name" value="BFD-like [2Fe-2S]-binding domain"/>
    <property type="match status" value="1"/>
</dbReference>
<comment type="caution">
    <text evidence="3">The sequence shown here is derived from an EMBL/GenBank/DDBJ whole genome shotgun (WGS) entry which is preliminary data.</text>
</comment>
<organism evidence="3 4">
    <name type="scientific">Virgibacillus indicus</name>
    <dbReference type="NCBI Taxonomy" id="2024554"/>
    <lineage>
        <taxon>Bacteria</taxon>
        <taxon>Bacillati</taxon>
        <taxon>Bacillota</taxon>
        <taxon>Bacilli</taxon>
        <taxon>Bacillales</taxon>
        <taxon>Bacillaceae</taxon>
        <taxon>Virgibacillus</taxon>
    </lineage>
</organism>
<dbReference type="CDD" id="cd19946">
    <property type="entry name" value="GlpA-like_Fer2_BFD-like"/>
    <property type="match status" value="1"/>
</dbReference>
<dbReference type="OrthoDB" id="9801699at2"/>
<dbReference type="GO" id="GO:0016491">
    <property type="term" value="F:oxidoreductase activity"/>
    <property type="evidence" value="ECO:0007669"/>
    <property type="project" value="UniProtKB-KW"/>
</dbReference>
<dbReference type="InterPro" id="IPR007419">
    <property type="entry name" value="BFD-like_2Fe2S-bd_dom"/>
</dbReference>
<dbReference type="RefSeq" id="WP_094884250.1">
    <property type="nucleotide sequence ID" value="NZ_NPMS01000001.1"/>
</dbReference>
<gene>
    <name evidence="3" type="ORF">CIL03_05235</name>
</gene>